<dbReference type="SUPFAM" id="SSF53098">
    <property type="entry name" value="Ribonuclease H-like"/>
    <property type="match status" value="1"/>
</dbReference>
<name>A0A151T666_CAJCA</name>
<evidence type="ECO:0000313" key="1">
    <source>
        <dbReference type="EMBL" id="KYP62514.1"/>
    </source>
</evidence>
<dbReference type="EMBL" id="CM003610">
    <property type="protein sequence ID" value="KYP62514.1"/>
    <property type="molecule type" value="Genomic_DNA"/>
</dbReference>
<dbReference type="Proteomes" id="UP000075243">
    <property type="component" value="Chromosome 8"/>
</dbReference>
<keyword evidence="2" id="KW-1185">Reference proteome</keyword>
<dbReference type="STRING" id="3821.A0A151T666"/>
<dbReference type="InterPro" id="IPR036397">
    <property type="entry name" value="RNaseH_sf"/>
</dbReference>
<evidence type="ECO:0008006" key="3">
    <source>
        <dbReference type="Google" id="ProtNLM"/>
    </source>
</evidence>
<reference evidence="1 2" key="1">
    <citation type="journal article" date="2012" name="Nat. Biotechnol.">
        <title>Draft genome sequence of pigeonpea (Cajanus cajan), an orphan legume crop of resource-poor farmers.</title>
        <authorList>
            <person name="Varshney R.K."/>
            <person name="Chen W."/>
            <person name="Li Y."/>
            <person name="Bharti A.K."/>
            <person name="Saxena R.K."/>
            <person name="Schlueter J.A."/>
            <person name="Donoghue M.T."/>
            <person name="Azam S."/>
            <person name="Fan G."/>
            <person name="Whaley A.M."/>
            <person name="Farmer A.D."/>
            <person name="Sheridan J."/>
            <person name="Iwata A."/>
            <person name="Tuteja R."/>
            <person name="Penmetsa R.V."/>
            <person name="Wu W."/>
            <person name="Upadhyaya H.D."/>
            <person name="Yang S.P."/>
            <person name="Shah T."/>
            <person name="Saxena K.B."/>
            <person name="Michael T."/>
            <person name="McCombie W.R."/>
            <person name="Yang B."/>
            <person name="Zhang G."/>
            <person name="Yang H."/>
            <person name="Wang J."/>
            <person name="Spillane C."/>
            <person name="Cook D.R."/>
            <person name="May G.D."/>
            <person name="Xu X."/>
            <person name="Jackson S.A."/>
        </authorList>
    </citation>
    <scope>NUCLEOTIDE SEQUENCE [LARGE SCALE GENOMIC DNA]</scope>
    <source>
        <strain evidence="2">cv. Asha</strain>
    </source>
</reference>
<proteinExistence type="predicted"/>
<dbReference type="GO" id="GO:0003676">
    <property type="term" value="F:nucleic acid binding"/>
    <property type="evidence" value="ECO:0007669"/>
    <property type="project" value="InterPro"/>
</dbReference>
<dbReference type="Gramene" id="C.cajan_16566.t">
    <property type="protein sequence ID" value="C.cajan_16566.t.cds1"/>
    <property type="gene ID" value="C.cajan_16566"/>
</dbReference>
<dbReference type="AlphaFoldDB" id="A0A151T666"/>
<dbReference type="InterPro" id="IPR012337">
    <property type="entry name" value="RNaseH-like_sf"/>
</dbReference>
<dbReference type="Gene3D" id="3.30.420.10">
    <property type="entry name" value="Ribonuclease H-like superfamily/Ribonuclease H"/>
    <property type="match status" value="1"/>
</dbReference>
<sequence>MRRDPLDLRHCFRGLSQASVEEIVEKRLGYRVTQWSDVSMSDWYDKYLSNDQVAYATVDAHCAFLIGRDIGAWEFNR</sequence>
<organism evidence="1 2">
    <name type="scientific">Cajanus cajan</name>
    <name type="common">Pigeon pea</name>
    <name type="synonym">Cajanus indicus</name>
    <dbReference type="NCBI Taxonomy" id="3821"/>
    <lineage>
        <taxon>Eukaryota</taxon>
        <taxon>Viridiplantae</taxon>
        <taxon>Streptophyta</taxon>
        <taxon>Embryophyta</taxon>
        <taxon>Tracheophyta</taxon>
        <taxon>Spermatophyta</taxon>
        <taxon>Magnoliopsida</taxon>
        <taxon>eudicotyledons</taxon>
        <taxon>Gunneridae</taxon>
        <taxon>Pentapetalae</taxon>
        <taxon>rosids</taxon>
        <taxon>fabids</taxon>
        <taxon>Fabales</taxon>
        <taxon>Fabaceae</taxon>
        <taxon>Papilionoideae</taxon>
        <taxon>50 kb inversion clade</taxon>
        <taxon>NPAAA clade</taxon>
        <taxon>indigoferoid/millettioid clade</taxon>
        <taxon>Phaseoleae</taxon>
        <taxon>Cajanus</taxon>
    </lineage>
</organism>
<accession>A0A151T666</accession>
<protein>
    <recommendedName>
        <fullName evidence="3">3'-5' exonuclease domain-containing protein</fullName>
    </recommendedName>
</protein>
<evidence type="ECO:0000313" key="2">
    <source>
        <dbReference type="Proteomes" id="UP000075243"/>
    </source>
</evidence>
<gene>
    <name evidence="1" type="ORF">KK1_017051</name>
</gene>